<dbReference type="AlphaFoldDB" id="A0A9N7YXJ3"/>
<dbReference type="Proteomes" id="UP001153269">
    <property type="component" value="Unassembled WGS sequence"/>
</dbReference>
<dbReference type="EMBL" id="CADEAL010003967">
    <property type="protein sequence ID" value="CAB1448165.1"/>
    <property type="molecule type" value="Genomic_DNA"/>
</dbReference>
<sequence>MKGSKRTLQQTWVGDDIYVMRFIADLSVTGRGRQSEFPFRVRVTRSLCIGTALHWPPVQHALCLWSDVRWERPQLLLTTPQRTRVTPFSSLPWVPAADLWHPPSSSCYQSLFLFFVFLSLLLVGDHDSRLQQARIAPGHATCRWRHSGFLTSQQNSVATDI</sequence>
<reference evidence="1" key="1">
    <citation type="submission" date="2020-03" db="EMBL/GenBank/DDBJ databases">
        <authorList>
            <person name="Weist P."/>
        </authorList>
    </citation>
    <scope>NUCLEOTIDE SEQUENCE</scope>
</reference>
<proteinExistence type="predicted"/>
<name>A0A9N7YXJ3_PLEPL</name>
<organism evidence="1 2">
    <name type="scientific">Pleuronectes platessa</name>
    <name type="common">European plaice</name>
    <dbReference type="NCBI Taxonomy" id="8262"/>
    <lineage>
        <taxon>Eukaryota</taxon>
        <taxon>Metazoa</taxon>
        <taxon>Chordata</taxon>
        <taxon>Craniata</taxon>
        <taxon>Vertebrata</taxon>
        <taxon>Euteleostomi</taxon>
        <taxon>Actinopterygii</taxon>
        <taxon>Neopterygii</taxon>
        <taxon>Teleostei</taxon>
        <taxon>Neoteleostei</taxon>
        <taxon>Acanthomorphata</taxon>
        <taxon>Carangaria</taxon>
        <taxon>Pleuronectiformes</taxon>
        <taxon>Pleuronectoidei</taxon>
        <taxon>Pleuronectidae</taxon>
        <taxon>Pleuronectes</taxon>
    </lineage>
</organism>
<gene>
    <name evidence="1" type="ORF">PLEPLA_LOCUS35828</name>
</gene>
<evidence type="ECO:0000313" key="2">
    <source>
        <dbReference type="Proteomes" id="UP001153269"/>
    </source>
</evidence>
<protein>
    <submittedName>
        <fullName evidence="1">Uncharacterized protein</fullName>
    </submittedName>
</protein>
<evidence type="ECO:0000313" key="1">
    <source>
        <dbReference type="EMBL" id="CAB1448165.1"/>
    </source>
</evidence>
<accession>A0A9N7YXJ3</accession>
<comment type="caution">
    <text evidence="1">The sequence shown here is derived from an EMBL/GenBank/DDBJ whole genome shotgun (WGS) entry which is preliminary data.</text>
</comment>
<keyword evidence="2" id="KW-1185">Reference proteome</keyword>